<dbReference type="EMBL" id="ML208282">
    <property type="protein sequence ID" value="TFK72694.1"/>
    <property type="molecule type" value="Genomic_DNA"/>
</dbReference>
<sequence>MTSITRNFPWFIKDFGVSTIGRISEPLRYQIPSIWAFYRTRDRSCYWRVYHEAPRLLLSALINARSTRGQHSRWKRSHIRKSLPTHSGTLCHSQHTAKTSSSPFKTP</sequence>
<evidence type="ECO:0000313" key="2">
    <source>
        <dbReference type="Proteomes" id="UP000308600"/>
    </source>
</evidence>
<dbReference type="Proteomes" id="UP000308600">
    <property type="component" value="Unassembled WGS sequence"/>
</dbReference>
<organism evidence="1 2">
    <name type="scientific">Pluteus cervinus</name>
    <dbReference type="NCBI Taxonomy" id="181527"/>
    <lineage>
        <taxon>Eukaryota</taxon>
        <taxon>Fungi</taxon>
        <taxon>Dikarya</taxon>
        <taxon>Basidiomycota</taxon>
        <taxon>Agaricomycotina</taxon>
        <taxon>Agaricomycetes</taxon>
        <taxon>Agaricomycetidae</taxon>
        <taxon>Agaricales</taxon>
        <taxon>Pluteineae</taxon>
        <taxon>Pluteaceae</taxon>
        <taxon>Pluteus</taxon>
    </lineage>
</organism>
<proteinExistence type="predicted"/>
<accession>A0ACD3B4W5</accession>
<name>A0ACD3B4W5_9AGAR</name>
<evidence type="ECO:0000313" key="1">
    <source>
        <dbReference type="EMBL" id="TFK72694.1"/>
    </source>
</evidence>
<keyword evidence="2" id="KW-1185">Reference proteome</keyword>
<gene>
    <name evidence="1" type="ORF">BDN72DRAFT_293470</name>
</gene>
<reference evidence="1 2" key="1">
    <citation type="journal article" date="2019" name="Nat. Ecol. Evol.">
        <title>Megaphylogeny resolves global patterns of mushroom evolution.</title>
        <authorList>
            <person name="Varga T."/>
            <person name="Krizsan K."/>
            <person name="Foldi C."/>
            <person name="Dima B."/>
            <person name="Sanchez-Garcia M."/>
            <person name="Sanchez-Ramirez S."/>
            <person name="Szollosi G.J."/>
            <person name="Szarkandi J.G."/>
            <person name="Papp V."/>
            <person name="Albert L."/>
            <person name="Andreopoulos W."/>
            <person name="Angelini C."/>
            <person name="Antonin V."/>
            <person name="Barry K.W."/>
            <person name="Bougher N.L."/>
            <person name="Buchanan P."/>
            <person name="Buyck B."/>
            <person name="Bense V."/>
            <person name="Catcheside P."/>
            <person name="Chovatia M."/>
            <person name="Cooper J."/>
            <person name="Damon W."/>
            <person name="Desjardin D."/>
            <person name="Finy P."/>
            <person name="Geml J."/>
            <person name="Haridas S."/>
            <person name="Hughes K."/>
            <person name="Justo A."/>
            <person name="Karasinski D."/>
            <person name="Kautmanova I."/>
            <person name="Kiss B."/>
            <person name="Kocsube S."/>
            <person name="Kotiranta H."/>
            <person name="LaButti K.M."/>
            <person name="Lechner B.E."/>
            <person name="Liimatainen K."/>
            <person name="Lipzen A."/>
            <person name="Lukacs Z."/>
            <person name="Mihaltcheva S."/>
            <person name="Morgado L.N."/>
            <person name="Niskanen T."/>
            <person name="Noordeloos M.E."/>
            <person name="Ohm R.A."/>
            <person name="Ortiz-Santana B."/>
            <person name="Ovrebo C."/>
            <person name="Racz N."/>
            <person name="Riley R."/>
            <person name="Savchenko A."/>
            <person name="Shiryaev A."/>
            <person name="Soop K."/>
            <person name="Spirin V."/>
            <person name="Szebenyi C."/>
            <person name="Tomsovsky M."/>
            <person name="Tulloss R.E."/>
            <person name="Uehling J."/>
            <person name="Grigoriev I.V."/>
            <person name="Vagvolgyi C."/>
            <person name="Papp T."/>
            <person name="Martin F.M."/>
            <person name="Miettinen O."/>
            <person name="Hibbett D.S."/>
            <person name="Nagy L.G."/>
        </authorList>
    </citation>
    <scope>NUCLEOTIDE SEQUENCE [LARGE SCALE GENOMIC DNA]</scope>
    <source>
        <strain evidence="1 2">NL-1719</strain>
    </source>
</reference>
<protein>
    <submittedName>
        <fullName evidence="1">Uncharacterized protein</fullName>
    </submittedName>
</protein>